<sequence length="36" mass="3752">MPTGLMSFALGVARELEIPTMVFWSAGAASLMAHGT</sequence>
<organism evidence="1 2">
    <name type="scientific">Setaria viridis</name>
    <name type="common">Green bristlegrass</name>
    <name type="synonym">Setaria italica subsp. viridis</name>
    <dbReference type="NCBI Taxonomy" id="4556"/>
    <lineage>
        <taxon>Eukaryota</taxon>
        <taxon>Viridiplantae</taxon>
        <taxon>Streptophyta</taxon>
        <taxon>Embryophyta</taxon>
        <taxon>Tracheophyta</taxon>
        <taxon>Spermatophyta</taxon>
        <taxon>Magnoliopsida</taxon>
        <taxon>Liliopsida</taxon>
        <taxon>Poales</taxon>
        <taxon>Poaceae</taxon>
        <taxon>PACMAD clade</taxon>
        <taxon>Panicoideae</taxon>
        <taxon>Panicodae</taxon>
        <taxon>Paniceae</taxon>
        <taxon>Cenchrinae</taxon>
        <taxon>Setaria</taxon>
    </lineage>
</organism>
<keyword evidence="2" id="KW-1185">Reference proteome</keyword>
<dbReference type="Proteomes" id="UP000298652">
    <property type="component" value="Chromosome 1"/>
</dbReference>
<name>A0A4U6WC62_SETVI</name>
<dbReference type="AlphaFoldDB" id="A0A4U6WC62"/>
<dbReference type="Gramene" id="TKW38569">
    <property type="protein sequence ID" value="TKW38569"/>
    <property type="gene ID" value="SEVIR_1G123732v2"/>
</dbReference>
<evidence type="ECO:0000313" key="2">
    <source>
        <dbReference type="Proteomes" id="UP000298652"/>
    </source>
</evidence>
<reference evidence="1" key="1">
    <citation type="submission" date="2019-03" db="EMBL/GenBank/DDBJ databases">
        <title>WGS assembly of Setaria viridis.</title>
        <authorList>
            <person name="Huang P."/>
            <person name="Jenkins J."/>
            <person name="Grimwood J."/>
            <person name="Barry K."/>
            <person name="Healey A."/>
            <person name="Mamidi S."/>
            <person name="Sreedasyam A."/>
            <person name="Shu S."/>
            <person name="Feldman M."/>
            <person name="Wu J."/>
            <person name="Yu Y."/>
            <person name="Chen C."/>
            <person name="Johnson J."/>
            <person name="Rokhsar D."/>
            <person name="Baxter I."/>
            <person name="Schmutz J."/>
            <person name="Brutnell T."/>
            <person name="Kellogg E."/>
        </authorList>
    </citation>
    <scope>NUCLEOTIDE SEQUENCE [LARGE SCALE GENOMIC DNA]</scope>
</reference>
<proteinExistence type="predicted"/>
<accession>A0A4U6WC62</accession>
<dbReference type="EMBL" id="CM016552">
    <property type="protein sequence ID" value="TKW38569.1"/>
    <property type="molecule type" value="Genomic_DNA"/>
</dbReference>
<gene>
    <name evidence="1" type="ORF">SEVIR_1G123732v2</name>
</gene>
<protein>
    <submittedName>
        <fullName evidence="1">Uncharacterized protein</fullName>
    </submittedName>
</protein>
<dbReference type="Gene3D" id="3.40.50.2000">
    <property type="entry name" value="Glycogen Phosphorylase B"/>
    <property type="match status" value="1"/>
</dbReference>
<evidence type="ECO:0000313" key="1">
    <source>
        <dbReference type="EMBL" id="TKW38569.1"/>
    </source>
</evidence>